<reference evidence="1" key="1">
    <citation type="submission" date="2020-07" db="EMBL/GenBank/DDBJ databases">
        <authorList>
            <person name="Lin J."/>
        </authorList>
    </citation>
    <scope>NUCLEOTIDE SEQUENCE</scope>
</reference>
<name>A0A6V7NMJ2_ANACO</name>
<dbReference type="EMBL" id="LR862139">
    <property type="protein sequence ID" value="CAD1819768.1"/>
    <property type="molecule type" value="Genomic_DNA"/>
</dbReference>
<evidence type="ECO:0008006" key="2">
    <source>
        <dbReference type="Google" id="ProtNLM"/>
    </source>
</evidence>
<dbReference type="AlphaFoldDB" id="A0A6V7NMJ2"/>
<sequence>MVSDSATGPASSIALAPDSSENFFNLFRILFVSDDMPFLEAVSRRLIASSYYVQIICLGGFAIEQLHTINAKFHIILLDAYLRNLQPWIFLYHTQRYFKIFVLLVIITANYTSVFDKRSIDQGASHPGMIAEVMSVLRIDTQSVASYMRLNYTPLFAKKSIDQEALLVI</sequence>
<gene>
    <name evidence="1" type="ORF">CB5_LOCUS2979</name>
</gene>
<accession>A0A6V7NMJ2</accession>
<organism evidence="1">
    <name type="scientific">Ananas comosus var. bracteatus</name>
    <name type="common">red pineapple</name>
    <dbReference type="NCBI Taxonomy" id="296719"/>
    <lineage>
        <taxon>Eukaryota</taxon>
        <taxon>Viridiplantae</taxon>
        <taxon>Streptophyta</taxon>
        <taxon>Embryophyta</taxon>
        <taxon>Tracheophyta</taxon>
        <taxon>Spermatophyta</taxon>
        <taxon>Magnoliopsida</taxon>
        <taxon>Liliopsida</taxon>
        <taxon>Poales</taxon>
        <taxon>Bromeliaceae</taxon>
        <taxon>Bromelioideae</taxon>
        <taxon>Ananas</taxon>
    </lineage>
</organism>
<dbReference type="SUPFAM" id="SSF52172">
    <property type="entry name" value="CheY-like"/>
    <property type="match status" value="1"/>
</dbReference>
<protein>
    <recommendedName>
        <fullName evidence="2">Response regulatory domain-containing protein</fullName>
    </recommendedName>
</protein>
<evidence type="ECO:0000313" key="1">
    <source>
        <dbReference type="EMBL" id="CAD1819768.1"/>
    </source>
</evidence>
<dbReference type="InterPro" id="IPR011006">
    <property type="entry name" value="CheY-like_superfamily"/>
</dbReference>
<proteinExistence type="predicted"/>